<feature type="compositionally biased region" description="Basic and acidic residues" evidence="1">
    <location>
        <begin position="11"/>
        <end position="23"/>
    </location>
</feature>
<feature type="region of interest" description="Disordered" evidence="1">
    <location>
        <begin position="75"/>
        <end position="95"/>
    </location>
</feature>
<accession>A0A645I378</accession>
<comment type="caution">
    <text evidence="2">The sequence shown here is derived from an EMBL/GenBank/DDBJ whole genome shotgun (WGS) entry which is preliminary data.</text>
</comment>
<sequence length="95" mass="10328">MQQGAGLLDHQFGELDDCRNHDNEGQRTQIRQIIGNEQVMINEIAGARTQGQHEGGGCAHADGRLEFLGDAHEGAQAKNADEHHVIDKDGADDDE</sequence>
<protein>
    <submittedName>
        <fullName evidence="2">Uncharacterized protein</fullName>
    </submittedName>
</protein>
<feature type="compositionally biased region" description="Basic and acidic residues" evidence="1">
    <location>
        <begin position="75"/>
        <end position="89"/>
    </location>
</feature>
<dbReference type="EMBL" id="VSSQ01105864">
    <property type="protein sequence ID" value="MPN45745.1"/>
    <property type="molecule type" value="Genomic_DNA"/>
</dbReference>
<proteinExistence type="predicted"/>
<reference evidence="2" key="1">
    <citation type="submission" date="2019-08" db="EMBL/GenBank/DDBJ databases">
        <authorList>
            <person name="Kucharzyk K."/>
            <person name="Murdoch R.W."/>
            <person name="Higgins S."/>
            <person name="Loffler F."/>
        </authorList>
    </citation>
    <scope>NUCLEOTIDE SEQUENCE</scope>
</reference>
<feature type="region of interest" description="Disordered" evidence="1">
    <location>
        <begin position="1"/>
        <end position="23"/>
    </location>
</feature>
<gene>
    <name evidence="2" type="ORF">SDC9_193316</name>
</gene>
<organism evidence="2">
    <name type="scientific">bioreactor metagenome</name>
    <dbReference type="NCBI Taxonomy" id="1076179"/>
    <lineage>
        <taxon>unclassified sequences</taxon>
        <taxon>metagenomes</taxon>
        <taxon>ecological metagenomes</taxon>
    </lineage>
</organism>
<name>A0A645I378_9ZZZZ</name>
<evidence type="ECO:0000256" key="1">
    <source>
        <dbReference type="SAM" id="MobiDB-lite"/>
    </source>
</evidence>
<evidence type="ECO:0000313" key="2">
    <source>
        <dbReference type="EMBL" id="MPN45745.1"/>
    </source>
</evidence>
<dbReference type="AlphaFoldDB" id="A0A645I378"/>